<reference evidence="8" key="1">
    <citation type="journal article" date="2016" name="Sci. Rep.">
        <title>Molecular characterization of firefly nuptial gifts: a multi-omics approach sheds light on postcopulatory sexual selection.</title>
        <authorList>
            <person name="Al-Wathiqui N."/>
            <person name="Fallon T.R."/>
            <person name="South A."/>
            <person name="Weng J.K."/>
            <person name="Lewis S.M."/>
        </authorList>
    </citation>
    <scope>NUCLEOTIDE SEQUENCE</scope>
</reference>
<keyword evidence="2" id="KW-0719">Serine esterase</keyword>
<dbReference type="EMBL" id="GEZM01096121">
    <property type="protein sequence ID" value="JAV55140.1"/>
    <property type="molecule type" value="Transcribed_RNA"/>
</dbReference>
<keyword evidence="3" id="KW-0378">Hydrolase</keyword>
<accession>A0A1Y1K4S9</accession>
<protein>
    <recommendedName>
        <fullName evidence="7">Carboxylesterase type B domain-containing protein</fullName>
    </recommendedName>
</protein>
<dbReference type="InterPro" id="IPR002018">
    <property type="entry name" value="CarbesteraseB"/>
</dbReference>
<dbReference type="Gene3D" id="3.40.50.1820">
    <property type="entry name" value="alpha/beta hydrolase"/>
    <property type="match status" value="1"/>
</dbReference>
<keyword evidence="6" id="KW-0732">Signal</keyword>
<evidence type="ECO:0000256" key="5">
    <source>
        <dbReference type="SAM" id="MobiDB-lite"/>
    </source>
</evidence>
<dbReference type="PANTHER" id="PTHR43142">
    <property type="entry name" value="CARBOXYLIC ESTER HYDROLASE"/>
    <property type="match status" value="1"/>
</dbReference>
<name>A0A1Y1K4S9_PHOPY</name>
<evidence type="ECO:0000259" key="7">
    <source>
        <dbReference type="Pfam" id="PF00135"/>
    </source>
</evidence>
<feature type="chain" id="PRO_5012463141" description="Carboxylesterase type B domain-containing protein" evidence="6">
    <location>
        <begin position="17"/>
        <end position="566"/>
    </location>
</feature>
<evidence type="ECO:0000313" key="8">
    <source>
        <dbReference type="EMBL" id="JAV55140.1"/>
    </source>
</evidence>
<sequence length="566" mass="63631">MWTLLVLLMQVGFILCKSSESSGSSSSEEDHISIPPPHVTTQHGTIKGLADKTYKGETFYSFKGIRYVEAPVGDLRFKAPVPVKPWTGVYDASYDRPACPQPASFPTDEDCLFLNVHTRKLPKRGKNPKYPVILYIHPGSFTTRSGNTAMVGPHYLLERKVVLVTINYRLSALGFLSTGDELSPGNYGMKDQVEAMRWIKENIAAFGGDPDCVTLAGYSVGGFSAAVHLTSPMSRGLFHRVMIMSGSAFGNGIMPRDQLDLAKKQARIVGCSDDNNADMMKCLKNASAEALGNSLEQFRVFGTDPQFFWQFVLEPDYGQERFLIEHPLVSIQKGDIADVPVMTGVTHDELLFLAYPIVTNETALELFNKDANKIFPYSFYYERGADAITAELQKFYFNNKPVSSNSLEPLGQLYADALAGFAVNRGAQLLSKVLKNKVYYYIFTYKGSYSHFTPESGAKYVVHFDDQLYVFWNSLSFPKFTKRDPDATMVKKLTTLYANFAYYGNPTPKESKKLDRVIWTPFTEQNKLYLEVGDRLTMKSDIFPERYAKWRELFPLPSANDRTAFA</sequence>
<dbReference type="Pfam" id="PF00135">
    <property type="entry name" value="COesterase"/>
    <property type="match status" value="1"/>
</dbReference>
<organism evidence="8">
    <name type="scientific">Photinus pyralis</name>
    <name type="common">Common eastern firefly</name>
    <name type="synonym">Lampyris pyralis</name>
    <dbReference type="NCBI Taxonomy" id="7054"/>
    <lineage>
        <taxon>Eukaryota</taxon>
        <taxon>Metazoa</taxon>
        <taxon>Ecdysozoa</taxon>
        <taxon>Arthropoda</taxon>
        <taxon>Hexapoda</taxon>
        <taxon>Insecta</taxon>
        <taxon>Pterygota</taxon>
        <taxon>Neoptera</taxon>
        <taxon>Endopterygota</taxon>
        <taxon>Coleoptera</taxon>
        <taxon>Polyphaga</taxon>
        <taxon>Elateriformia</taxon>
        <taxon>Elateroidea</taxon>
        <taxon>Lampyridae</taxon>
        <taxon>Lampyrinae</taxon>
        <taxon>Photinus</taxon>
    </lineage>
</organism>
<evidence type="ECO:0000256" key="4">
    <source>
        <dbReference type="ARBA" id="ARBA00023180"/>
    </source>
</evidence>
<dbReference type="AlphaFoldDB" id="A0A1Y1K4S9"/>
<dbReference type="GO" id="GO:0052689">
    <property type="term" value="F:carboxylic ester hydrolase activity"/>
    <property type="evidence" value="ECO:0007669"/>
    <property type="project" value="UniProtKB-KW"/>
</dbReference>
<feature type="signal peptide" evidence="6">
    <location>
        <begin position="1"/>
        <end position="16"/>
    </location>
</feature>
<dbReference type="PANTHER" id="PTHR43142:SF1">
    <property type="entry name" value="CARBOXYLIC ESTER HYDROLASE"/>
    <property type="match status" value="1"/>
</dbReference>
<feature type="region of interest" description="Disordered" evidence="5">
    <location>
        <begin position="20"/>
        <end position="45"/>
    </location>
</feature>
<evidence type="ECO:0000256" key="6">
    <source>
        <dbReference type="SAM" id="SignalP"/>
    </source>
</evidence>
<dbReference type="InterPro" id="IPR029058">
    <property type="entry name" value="AB_hydrolase_fold"/>
</dbReference>
<dbReference type="SUPFAM" id="SSF53474">
    <property type="entry name" value="alpha/beta-Hydrolases"/>
    <property type="match status" value="1"/>
</dbReference>
<evidence type="ECO:0000256" key="1">
    <source>
        <dbReference type="ARBA" id="ARBA00005964"/>
    </source>
</evidence>
<evidence type="ECO:0000256" key="3">
    <source>
        <dbReference type="ARBA" id="ARBA00022801"/>
    </source>
</evidence>
<comment type="similarity">
    <text evidence="1">Belongs to the type-B carboxylesterase/lipase family.</text>
</comment>
<feature type="domain" description="Carboxylesterase type B" evidence="7">
    <location>
        <begin position="36"/>
        <end position="550"/>
    </location>
</feature>
<proteinExistence type="inferred from homology"/>
<keyword evidence="4" id="KW-0325">Glycoprotein</keyword>
<evidence type="ECO:0000256" key="2">
    <source>
        <dbReference type="ARBA" id="ARBA00022487"/>
    </source>
</evidence>